<dbReference type="Gene3D" id="2.180.10.10">
    <property type="entry name" value="RHS repeat-associated core"/>
    <property type="match status" value="1"/>
</dbReference>
<keyword evidence="3" id="KW-1185">Reference proteome</keyword>
<evidence type="ECO:0000259" key="1">
    <source>
        <dbReference type="Pfam" id="PF15638"/>
    </source>
</evidence>
<gene>
    <name evidence="2" type="ORF">SNE25_24380</name>
</gene>
<dbReference type="EMBL" id="CP139558">
    <property type="protein sequence ID" value="WPU92469.1"/>
    <property type="molecule type" value="Genomic_DNA"/>
</dbReference>
<sequence length="271" mass="30259">MLRIKNGTRIKLVVRWTSVDPLAEKYPRWSPYIYALNNPIRFTDPDGMGPKDHIFNLKGELVQITPKGHNILVRTNEGQLVNIADLPFSGNNEQLIANIAGYYGSKIGIPRGVVGVKPRGRNKDGLAFTTGANIYLNNTSGNIDRDLGNYDNLINALYHEKLHRDRKQGFLGATNIEHAEVYADEIADKSFRKTTESFKSGVLGSFISYLEDAYEKDYVQSEDIEKLVIRANQSLIANKSDMVIGIDPNAPTGHIKLVIIDTNDKAKSNKK</sequence>
<dbReference type="RefSeq" id="WP_321561631.1">
    <property type="nucleotide sequence ID" value="NZ_CP139558.1"/>
</dbReference>
<feature type="domain" description="Tox-MPTase2" evidence="1">
    <location>
        <begin position="55"/>
        <end position="219"/>
    </location>
</feature>
<proteinExistence type="predicted"/>
<evidence type="ECO:0000313" key="3">
    <source>
        <dbReference type="Proteomes" id="UP001324380"/>
    </source>
</evidence>
<evidence type="ECO:0000313" key="2">
    <source>
        <dbReference type="EMBL" id="WPU92469.1"/>
    </source>
</evidence>
<accession>A0ABZ0TI54</accession>
<organism evidence="2 3">
    <name type="scientific">Mucilaginibacter sabulilitoris</name>
    <dbReference type="NCBI Taxonomy" id="1173583"/>
    <lineage>
        <taxon>Bacteria</taxon>
        <taxon>Pseudomonadati</taxon>
        <taxon>Bacteroidota</taxon>
        <taxon>Sphingobacteriia</taxon>
        <taxon>Sphingobacteriales</taxon>
        <taxon>Sphingobacteriaceae</taxon>
        <taxon>Mucilaginibacter</taxon>
    </lineage>
</organism>
<name>A0ABZ0TI54_9SPHI</name>
<protein>
    <recommendedName>
        <fullName evidence="1">Tox-MPTase2 domain-containing protein</fullName>
    </recommendedName>
</protein>
<dbReference type="Proteomes" id="UP001324380">
    <property type="component" value="Chromosome"/>
</dbReference>
<dbReference type="InterPro" id="IPR028914">
    <property type="entry name" value="Tox-MPTase2_dom"/>
</dbReference>
<reference evidence="2 3" key="1">
    <citation type="submission" date="2023-11" db="EMBL/GenBank/DDBJ databases">
        <title>Analysis of the Genomes of Mucilaginibacter gossypii cycad 4 and M. sabulilitoris SNA2: microbes with the potential for plant growth promotion.</title>
        <authorList>
            <person name="Hirsch A.M."/>
            <person name="Humm E."/>
            <person name="Rubbi M."/>
            <person name="Del Vecchio G."/>
            <person name="Ha S.M."/>
            <person name="Pellegrini M."/>
            <person name="Gunsalus R.P."/>
        </authorList>
    </citation>
    <scope>NUCLEOTIDE SEQUENCE [LARGE SCALE GENOMIC DNA]</scope>
    <source>
        <strain evidence="2 3">SNA2</strain>
    </source>
</reference>
<dbReference type="Pfam" id="PF15638">
    <property type="entry name" value="Tox-MPTase2"/>
    <property type="match status" value="1"/>
</dbReference>